<keyword evidence="4" id="KW-0808">Transferase</keyword>
<dbReference type="CDD" id="cd17580">
    <property type="entry name" value="REC_2_DhkD-like"/>
    <property type="match status" value="1"/>
</dbReference>
<evidence type="ECO:0000259" key="3">
    <source>
        <dbReference type="PROSITE" id="PS50110"/>
    </source>
</evidence>
<evidence type="ECO:0000256" key="2">
    <source>
        <dbReference type="PROSITE-ProRule" id="PRU00169"/>
    </source>
</evidence>
<dbReference type="RefSeq" id="WP_147451673.1">
    <property type="nucleotide sequence ID" value="NZ_RAWB01000987.1"/>
</dbReference>
<dbReference type="Gene3D" id="3.40.50.2300">
    <property type="match status" value="1"/>
</dbReference>
<dbReference type="Pfam" id="PF00072">
    <property type="entry name" value="Response_reg"/>
    <property type="match status" value="1"/>
</dbReference>
<evidence type="ECO:0000313" key="4">
    <source>
        <dbReference type="EMBL" id="RKH36762.1"/>
    </source>
</evidence>
<name>A0A3A8N9S8_9BACT</name>
<dbReference type="SUPFAM" id="SSF52172">
    <property type="entry name" value="CheY-like"/>
    <property type="match status" value="1"/>
</dbReference>
<dbReference type="Proteomes" id="UP000272888">
    <property type="component" value="Unassembled WGS sequence"/>
</dbReference>
<keyword evidence="4" id="KW-0418">Kinase</keyword>
<reference evidence="5" key="1">
    <citation type="submission" date="2018-09" db="EMBL/GenBank/DDBJ databases">
        <authorList>
            <person name="Livingstone P.G."/>
            <person name="Whitworth D.E."/>
        </authorList>
    </citation>
    <scope>NUCLEOTIDE SEQUENCE [LARGE SCALE GENOMIC DNA]</scope>
    <source>
        <strain evidence="5">CA051B</strain>
    </source>
</reference>
<dbReference type="SMART" id="SM00448">
    <property type="entry name" value="REC"/>
    <property type="match status" value="1"/>
</dbReference>
<keyword evidence="5" id="KW-1185">Reference proteome</keyword>
<evidence type="ECO:0000256" key="1">
    <source>
        <dbReference type="ARBA" id="ARBA00022553"/>
    </source>
</evidence>
<dbReference type="PROSITE" id="PS50110">
    <property type="entry name" value="RESPONSE_REGULATORY"/>
    <property type="match status" value="1"/>
</dbReference>
<dbReference type="InterPro" id="IPR001789">
    <property type="entry name" value="Sig_transdc_resp-reg_receiver"/>
</dbReference>
<dbReference type="InterPro" id="IPR011006">
    <property type="entry name" value="CheY-like_superfamily"/>
</dbReference>
<organism evidence="4 5">
    <name type="scientific">Corallococcus llansteffanensis</name>
    <dbReference type="NCBI Taxonomy" id="2316731"/>
    <lineage>
        <taxon>Bacteria</taxon>
        <taxon>Pseudomonadati</taxon>
        <taxon>Myxococcota</taxon>
        <taxon>Myxococcia</taxon>
        <taxon>Myxococcales</taxon>
        <taxon>Cystobacterineae</taxon>
        <taxon>Myxococcaceae</taxon>
        <taxon>Corallococcus</taxon>
    </lineage>
</organism>
<protein>
    <submittedName>
        <fullName evidence="4">Hybrid sensor histidine kinase/response regulator</fullName>
    </submittedName>
</protein>
<gene>
    <name evidence="4" type="ORF">D7V93_42730</name>
</gene>
<feature type="domain" description="Response regulatory" evidence="3">
    <location>
        <begin position="55"/>
        <end position="171"/>
    </location>
</feature>
<dbReference type="AlphaFoldDB" id="A0A3A8N9S8"/>
<dbReference type="GO" id="GO:0000155">
    <property type="term" value="F:phosphorelay sensor kinase activity"/>
    <property type="evidence" value="ECO:0007669"/>
    <property type="project" value="TreeGrafter"/>
</dbReference>
<proteinExistence type="predicted"/>
<keyword evidence="1 2" id="KW-0597">Phosphoprotein</keyword>
<evidence type="ECO:0000313" key="5">
    <source>
        <dbReference type="Proteomes" id="UP000272888"/>
    </source>
</evidence>
<dbReference type="PANTHER" id="PTHR43547">
    <property type="entry name" value="TWO-COMPONENT HISTIDINE KINASE"/>
    <property type="match status" value="1"/>
</dbReference>
<feature type="modified residue" description="4-aspartylphosphate" evidence="2">
    <location>
        <position position="104"/>
    </location>
</feature>
<sequence length="173" mass="18399">VTLHDGTISAQSAGRGRGSTFTVRLPALEEQAPAPLPTPGPGALVPQEPTSLSARVLIVDDNRDAADVLAESLAFLGCETRVAYDGPTGLEAAKGFEPEIALLDIGLPVMDGYELARLLRQQEEPRVMKLVAVTGYGQESDRQRSKAAGFDAHLVKPLHFETLETLLKNLAGT</sequence>
<accession>A0A3A8N9S8</accession>
<feature type="non-terminal residue" evidence="4">
    <location>
        <position position="1"/>
    </location>
</feature>
<dbReference type="PANTHER" id="PTHR43547:SF2">
    <property type="entry name" value="HYBRID SIGNAL TRANSDUCTION HISTIDINE KINASE C"/>
    <property type="match status" value="1"/>
</dbReference>
<comment type="caution">
    <text evidence="4">The sequence shown here is derived from an EMBL/GenBank/DDBJ whole genome shotgun (WGS) entry which is preliminary data.</text>
</comment>
<dbReference type="EMBL" id="RAWB01000987">
    <property type="protein sequence ID" value="RKH36762.1"/>
    <property type="molecule type" value="Genomic_DNA"/>
</dbReference>